<dbReference type="EMBL" id="GBEZ01007195">
    <property type="protein sequence ID" value="JAC78252.1"/>
    <property type="molecule type" value="Transcribed_RNA"/>
</dbReference>
<evidence type="ECO:0000256" key="1">
    <source>
        <dbReference type="SAM" id="MobiDB-lite"/>
    </source>
</evidence>
<accession>A0A061RZD5</accession>
<organism evidence="2">
    <name type="scientific">Tetraselmis sp. GSL018</name>
    <dbReference type="NCBI Taxonomy" id="582737"/>
    <lineage>
        <taxon>Eukaryota</taxon>
        <taxon>Viridiplantae</taxon>
        <taxon>Chlorophyta</taxon>
        <taxon>core chlorophytes</taxon>
        <taxon>Chlorodendrophyceae</taxon>
        <taxon>Chlorodendrales</taxon>
        <taxon>Chlorodendraceae</taxon>
        <taxon>Tetraselmis</taxon>
    </lineage>
</organism>
<sequence length="31" mass="3410">KTDVALNRTAPQMFLPATQERSLGSKNHQAV</sequence>
<protein>
    <submittedName>
        <fullName evidence="2">Uncharacterized protein</fullName>
    </submittedName>
</protein>
<feature type="region of interest" description="Disordered" evidence="1">
    <location>
        <begin position="1"/>
        <end position="31"/>
    </location>
</feature>
<name>A0A061RZD5_9CHLO</name>
<proteinExistence type="predicted"/>
<feature type="compositionally biased region" description="Polar residues" evidence="1">
    <location>
        <begin position="19"/>
        <end position="31"/>
    </location>
</feature>
<gene>
    <name evidence="2" type="ORF">TSPGSL018_15632</name>
</gene>
<feature type="non-terminal residue" evidence="2">
    <location>
        <position position="1"/>
    </location>
</feature>
<evidence type="ECO:0000313" key="2">
    <source>
        <dbReference type="EMBL" id="JAC78252.1"/>
    </source>
</evidence>
<dbReference type="AlphaFoldDB" id="A0A061RZD5"/>
<reference evidence="2" key="1">
    <citation type="submission" date="2014-05" db="EMBL/GenBank/DDBJ databases">
        <title>The transcriptome of the halophilic microalga Tetraselmis sp. GSL018 isolated from the Great Salt Lake, Utah.</title>
        <authorList>
            <person name="Jinkerson R.E."/>
            <person name="D'Adamo S."/>
            <person name="Posewitz M.C."/>
        </authorList>
    </citation>
    <scope>NUCLEOTIDE SEQUENCE</scope>
    <source>
        <strain evidence="2">GSL018</strain>
    </source>
</reference>